<dbReference type="InParanoid" id="J0WY66"/>
<feature type="chain" id="PRO_5003741133" evidence="1">
    <location>
        <begin position="19"/>
        <end position="69"/>
    </location>
</feature>
<proteinExistence type="predicted"/>
<accession>J0WY66</accession>
<keyword evidence="1" id="KW-0732">Signal</keyword>
<evidence type="ECO:0000313" key="2">
    <source>
        <dbReference type="EMBL" id="EJD40849.1"/>
    </source>
</evidence>
<dbReference type="Proteomes" id="UP000006514">
    <property type="component" value="Unassembled WGS sequence"/>
</dbReference>
<dbReference type="EMBL" id="JH687798">
    <property type="protein sequence ID" value="EJD40849.1"/>
    <property type="molecule type" value="Genomic_DNA"/>
</dbReference>
<name>J0WY66_AURST</name>
<reference evidence="3" key="1">
    <citation type="journal article" date="2012" name="Science">
        <title>The Paleozoic origin of enzymatic lignin decomposition reconstructed from 31 fungal genomes.</title>
        <authorList>
            <person name="Floudas D."/>
            <person name="Binder M."/>
            <person name="Riley R."/>
            <person name="Barry K."/>
            <person name="Blanchette R.A."/>
            <person name="Henrissat B."/>
            <person name="Martinez A.T."/>
            <person name="Otillar R."/>
            <person name="Spatafora J.W."/>
            <person name="Yadav J.S."/>
            <person name="Aerts A."/>
            <person name="Benoit I."/>
            <person name="Boyd A."/>
            <person name="Carlson A."/>
            <person name="Copeland A."/>
            <person name="Coutinho P.M."/>
            <person name="de Vries R.P."/>
            <person name="Ferreira P."/>
            <person name="Findley K."/>
            <person name="Foster B."/>
            <person name="Gaskell J."/>
            <person name="Glotzer D."/>
            <person name="Gorecki P."/>
            <person name="Heitman J."/>
            <person name="Hesse C."/>
            <person name="Hori C."/>
            <person name="Igarashi K."/>
            <person name="Jurgens J.A."/>
            <person name="Kallen N."/>
            <person name="Kersten P."/>
            <person name="Kohler A."/>
            <person name="Kuees U."/>
            <person name="Kumar T.K.A."/>
            <person name="Kuo A."/>
            <person name="LaButti K."/>
            <person name="Larrondo L.F."/>
            <person name="Lindquist E."/>
            <person name="Ling A."/>
            <person name="Lombard V."/>
            <person name="Lucas S."/>
            <person name="Lundell T."/>
            <person name="Martin R."/>
            <person name="McLaughlin D.J."/>
            <person name="Morgenstern I."/>
            <person name="Morin E."/>
            <person name="Murat C."/>
            <person name="Nagy L.G."/>
            <person name="Nolan M."/>
            <person name="Ohm R.A."/>
            <person name="Patyshakuliyeva A."/>
            <person name="Rokas A."/>
            <person name="Ruiz-Duenas F.J."/>
            <person name="Sabat G."/>
            <person name="Salamov A."/>
            <person name="Samejima M."/>
            <person name="Schmutz J."/>
            <person name="Slot J.C."/>
            <person name="St John F."/>
            <person name="Stenlid J."/>
            <person name="Sun H."/>
            <person name="Sun S."/>
            <person name="Syed K."/>
            <person name="Tsang A."/>
            <person name="Wiebenga A."/>
            <person name="Young D."/>
            <person name="Pisabarro A."/>
            <person name="Eastwood D.C."/>
            <person name="Martin F."/>
            <person name="Cullen D."/>
            <person name="Grigoriev I.V."/>
            <person name="Hibbett D.S."/>
        </authorList>
    </citation>
    <scope>NUCLEOTIDE SEQUENCE [LARGE SCALE GENOMIC DNA]</scope>
    <source>
        <strain evidence="3">TFB10046</strain>
    </source>
</reference>
<dbReference type="KEGG" id="adl:AURDEDRAFT_115715"/>
<evidence type="ECO:0000313" key="3">
    <source>
        <dbReference type="Proteomes" id="UP000006514"/>
    </source>
</evidence>
<organism evidence="2 3">
    <name type="scientific">Auricularia subglabra (strain TFB-10046 / SS5)</name>
    <name type="common">White-rot fungus</name>
    <name type="synonym">Auricularia delicata (strain TFB10046)</name>
    <dbReference type="NCBI Taxonomy" id="717982"/>
    <lineage>
        <taxon>Eukaryota</taxon>
        <taxon>Fungi</taxon>
        <taxon>Dikarya</taxon>
        <taxon>Basidiomycota</taxon>
        <taxon>Agaricomycotina</taxon>
        <taxon>Agaricomycetes</taxon>
        <taxon>Auriculariales</taxon>
        <taxon>Auriculariaceae</taxon>
        <taxon>Auricularia</taxon>
    </lineage>
</organism>
<feature type="signal peptide" evidence="1">
    <location>
        <begin position="1"/>
        <end position="18"/>
    </location>
</feature>
<dbReference type="AlphaFoldDB" id="J0WY66"/>
<protein>
    <submittedName>
        <fullName evidence="2">Uncharacterized protein</fullName>
    </submittedName>
</protein>
<evidence type="ECO:0000256" key="1">
    <source>
        <dbReference type="SAM" id="SignalP"/>
    </source>
</evidence>
<sequence>MKVSSVALFAFLPLLAAALPVGDIDAARPMRRGGLDWSPAPVIKLRMPGTPVARSKPSPSSYYRRAVTV</sequence>
<gene>
    <name evidence="2" type="ORF">AURDEDRAFT_115715</name>
</gene>
<keyword evidence="3" id="KW-1185">Reference proteome</keyword>